<dbReference type="AlphaFoldDB" id="A0A392MBB7"/>
<feature type="compositionally biased region" description="Polar residues" evidence="1">
    <location>
        <begin position="150"/>
        <end position="165"/>
    </location>
</feature>
<gene>
    <name evidence="2" type="ORF">A2U01_0005628</name>
</gene>
<accession>A0A392MBB7</accession>
<organism evidence="2 3">
    <name type="scientific">Trifolium medium</name>
    <dbReference type="NCBI Taxonomy" id="97028"/>
    <lineage>
        <taxon>Eukaryota</taxon>
        <taxon>Viridiplantae</taxon>
        <taxon>Streptophyta</taxon>
        <taxon>Embryophyta</taxon>
        <taxon>Tracheophyta</taxon>
        <taxon>Spermatophyta</taxon>
        <taxon>Magnoliopsida</taxon>
        <taxon>eudicotyledons</taxon>
        <taxon>Gunneridae</taxon>
        <taxon>Pentapetalae</taxon>
        <taxon>rosids</taxon>
        <taxon>fabids</taxon>
        <taxon>Fabales</taxon>
        <taxon>Fabaceae</taxon>
        <taxon>Papilionoideae</taxon>
        <taxon>50 kb inversion clade</taxon>
        <taxon>NPAAA clade</taxon>
        <taxon>Hologalegina</taxon>
        <taxon>IRL clade</taxon>
        <taxon>Trifolieae</taxon>
        <taxon>Trifolium</taxon>
    </lineage>
</organism>
<protein>
    <submittedName>
        <fullName evidence="2">Uncharacterized protein</fullName>
    </submittedName>
</protein>
<dbReference type="EMBL" id="LXQA010007380">
    <property type="protein sequence ID" value="MCH84792.1"/>
    <property type="molecule type" value="Genomic_DNA"/>
</dbReference>
<sequence length="244" mass="27220">MELVENSEEQDEESVYSEETCIPESVASMEDEETLKKIENNYEKLVGEAEMAAALNEEEGEKIQNWHENNERAVEEWGKEKSHGEYEIALNDIGPGERNVNCEEINEEFVINRIEEGGGYVEVETNSGNDKSKENNVRNENESGPAMESPKSQFKSQEAQCPTSSKKSDEELNNNIGPEKEIDPITMEESRTSPSLVAEGRIETVTKKMETVCGDEETTHHIVKDGEEQTGEAIIGRCPANGSS</sequence>
<reference evidence="2 3" key="1">
    <citation type="journal article" date="2018" name="Front. Plant Sci.">
        <title>Red Clover (Trifolium pratense) and Zigzag Clover (T. medium) - A Picture of Genomic Similarities and Differences.</title>
        <authorList>
            <person name="Dluhosova J."/>
            <person name="Istvanek J."/>
            <person name="Nedelnik J."/>
            <person name="Repkova J."/>
        </authorList>
    </citation>
    <scope>NUCLEOTIDE SEQUENCE [LARGE SCALE GENOMIC DNA]</scope>
    <source>
        <strain evidence="3">cv. 10/8</strain>
        <tissue evidence="2">Leaf</tissue>
    </source>
</reference>
<comment type="caution">
    <text evidence="2">The sequence shown here is derived from an EMBL/GenBank/DDBJ whole genome shotgun (WGS) entry which is preliminary data.</text>
</comment>
<feature type="region of interest" description="Disordered" evidence="1">
    <location>
        <begin position="114"/>
        <end position="203"/>
    </location>
</feature>
<keyword evidence="3" id="KW-1185">Reference proteome</keyword>
<proteinExistence type="predicted"/>
<name>A0A392MBB7_9FABA</name>
<evidence type="ECO:0000313" key="3">
    <source>
        <dbReference type="Proteomes" id="UP000265520"/>
    </source>
</evidence>
<feature type="compositionally biased region" description="Basic and acidic residues" evidence="1">
    <location>
        <begin position="178"/>
        <end position="191"/>
    </location>
</feature>
<evidence type="ECO:0000313" key="2">
    <source>
        <dbReference type="EMBL" id="MCH84792.1"/>
    </source>
</evidence>
<feature type="region of interest" description="Disordered" evidence="1">
    <location>
        <begin position="1"/>
        <end position="31"/>
    </location>
</feature>
<feature type="compositionally biased region" description="Acidic residues" evidence="1">
    <location>
        <begin position="1"/>
        <end position="16"/>
    </location>
</feature>
<evidence type="ECO:0000256" key="1">
    <source>
        <dbReference type="SAM" id="MobiDB-lite"/>
    </source>
</evidence>
<feature type="compositionally biased region" description="Basic and acidic residues" evidence="1">
    <location>
        <begin position="130"/>
        <end position="141"/>
    </location>
</feature>
<dbReference type="Proteomes" id="UP000265520">
    <property type="component" value="Unassembled WGS sequence"/>
</dbReference>